<evidence type="ECO:0000313" key="2">
    <source>
        <dbReference type="EMBL" id="CAA9476946.1"/>
    </source>
</evidence>
<proteinExistence type="predicted"/>
<organism evidence="2">
    <name type="scientific">uncultured Solirubrobacteraceae bacterium</name>
    <dbReference type="NCBI Taxonomy" id="1162706"/>
    <lineage>
        <taxon>Bacteria</taxon>
        <taxon>Bacillati</taxon>
        <taxon>Actinomycetota</taxon>
        <taxon>Thermoleophilia</taxon>
        <taxon>Solirubrobacterales</taxon>
        <taxon>Solirubrobacteraceae</taxon>
        <taxon>environmental samples</taxon>
    </lineage>
</organism>
<reference evidence="2" key="1">
    <citation type="submission" date="2020-02" db="EMBL/GenBank/DDBJ databases">
        <authorList>
            <person name="Meier V. D."/>
        </authorList>
    </citation>
    <scope>NUCLEOTIDE SEQUENCE</scope>
    <source>
        <strain evidence="2">AVDCRST_MAG53</strain>
    </source>
</reference>
<accession>A0A6J4RTJ6</accession>
<name>A0A6J4RTJ6_9ACTN</name>
<feature type="compositionally biased region" description="Basic residues" evidence="1">
    <location>
        <begin position="71"/>
        <end position="81"/>
    </location>
</feature>
<protein>
    <submittedName>
        <fullName evidence="2">Uncharacterized protein</fullName>
    </submittedName>
</protein>
<sequence>CVSPDPASTPPLLSAARTRSPSRLPRRRVHLPPSPSPSPRSSPRSPRSAACAPRAAPTTVRPTRAAVARCSPRHRRRRSRARCAESTRPG</sequence>
<dbReference type="EMBL" id="CADCVR010000015">
    <property type="protein sequence ID" value="CAA9476946.1"/>
    <property type="molecule type" value="Genomic_DNA"/>
</dbReference>
<feature type="non-terminal residue" evidence="2">
    <location>
        <position position="1"/>
    </location>
</feature>
<evidence type="ECO:0000256" key="1">
    <source>
        <dbReference type="SAM" id="MobiDB-lite"/>
    </source>
</evidence>
<feature type="compositionally biased region" description="Low complexity" evidence="1">
    <location>
        <begin position="41"/>
        <end position="70"/>
    </location>
</feature>
<feature type="non-terminal residue" evidence="2">
    <location>
        <position position="90"/>
    </location>
</feature>
<feature type="region of interest" description="Disordered" evidence="1">
    <location>
        <begin position="1"/>
        <end position="90"/>
    </location>
</feature>
<dbReference type="AlphaFoldDB" id="A0A6J4RTJ6"/>
<gene>
    <name evidence="2" type="ORF">AVDCRST_MAG53-384</name>
</gene>
<feature type="compositionally biased region" description="Low complexity" evidence="1">
    <location>
        <begin position="12"/>
        <end position="23"/>
    </location>
</feature>